<feature type="region of interest" description="Disordered" evidence="4">
    <location>
        <begin position="1819"/>
        <end position="1859"/>
    </location>
</feature>
<feature type="compositionally biased region" description="Basic and acidic residues" evidence="4">
    <location>
        <begin position="1782"/>
        <end position="1799"/>
    </location>
</feature>
<dbReference type="Gene3D" id="3.30.420.10">
    <property type="entry name" value="Ribonuclease H-like superfamily/Ribonuclease H"/>
    <property type="match status" value="1"/>
</dbReference>
<gene>
    <name evidence="6" type="ORF">PCOR1329_LOCUS83302</name>
</gene>
<evidence type="ECO:0000256" key="3">
    <source>
        <dbReference type="ARBA" id="ARBA00022833"/>
    </source>
</evidence>
<keyword evidence="7" id="KW-1185">Reference proteome</keyword>
<feature type="region of interest" description="Disordered" evidence="4">
    <location>
        <begin position="273"/>
        <end position="304"/>
    </location>
</feature>
<evidence type="ECO:0000256" key="1">
    <source>
        <dbReference type="ARBA" id="ARBA00022723"/>
    </source>
</evidence>
<feature type="region of interest" description="Disordered" evidence="4">
    <location>
        <begin position="344"/>
        <end position="393"/>
    </location>
</feature>
<protein>
    <recommendedName>
        <fullName evidence="5">RanBP2-type domain-containing protein</fullName>
    </recommendedName>
</protein>
<feature type="region of interest" description="Disordered" evidence="4">
    <location>
        <begin position="1743"/>
        <end position="1799"/>
    </location>
</feature>
<feature type="domain" description="RanBP2-type" evidence="5">
    <location>
        <begin position="29"/>
        <end position="50"/>
    </location>
</feature>
<keyword evidence="1" id="KW-0479">Metal-binding</keyword>
<evidence type="ECO:0000256" key="2">
    <source>
        <dbReference type="ARBA" id="ARBA00022771"/>
    </source>
</evidence>
<dbReference type="EMBL" id="CAUYUJ010022060">
    <property type="protein sequence ID" value="CAK0908692.1"/>
    <property type="molecule type" value="Genomic_DNA"/>
</dbReference>
<feature type="compositionally biased region" description="Low complexity" evidence="4">
    <location>
        <begin position="1828"/>
        <end position="1859"/>
    </location>
</feature>
<dbReference type="Proteomes" id="UP001189429">
    <property type="component" value="Unassembled WGS sequence"/>
</dbReference>
<proteinExistence type="predicted"/>
<dbReference type="InterPro" id="IPR001876">
    <property type="entry name" value="Znf_RanBP2"/>
</dbReference>
<evidence type="ECO:0000259" key="5">
    <source>
        <dbReference type="PROSITE" id="PS01358"/>
    </source>
</evidence>
<dbReference type="PROSITE" id="PS01358">
    <property type="entry name" value="ZF_RANBP2_1"/>
    <property type="match status" value="1"/>
</dbReference>
<feature type="region of interest" description="Disordered" evidence="4">
    <location>
        <begin position="85"/>
        <end position="122"/>
    </location>
</feature>
<dbReference type="InterPro" id="IPR036397">
    <property type="entry name" value="RNaseH_sf"/>
</dbReference>
<reference evidence="6" key="1">
    <citation type="submission" date="2023-10" db="EMBL/GenBank/DDBJ databases">
        <authorList>
            <person name="Chen Y."/>
            <person name="Shah S."/>
            <person name="Dougan E. K."/>
            <person name="Thang M."/>
            <person name="Chan C."/>
        </authorList>
    </citation>
    <scope>NUCLEOTIDE SEQUENCE [LARGE SCALE GENOMIC DNA]</scope>
</reference>
<evidence type="ECO:0000313" key="7">
    <source>
        <dbReference type="Proteomes" id="UP001189429"/>
    </source>
</evidence>
<organism evidence="6 7">
    <name type="scientific">Prorocentrum cordatum</name>
    <dbReference type="NCBI Taxonomy" id="2364126"/>
    <lineage>
        <taxon>Eukaryota</taxon>
        <taxon>Sar</taxon>
        <taxon>Alveolata</taxon>
        <taxon>Dinophyceae</taxon>
        <taxon>Prorocentrales</taxon>
        <taxon>Prorocentraceae</taxon>
        <taxon>Prorocentrum</taxon>
    </lineage>
</organism>
<keyword evidence="3" id="KW-0862">Zinc</keyword>
<feature type="compositionally biased region" description="Basic residues" evidence="4">
    <location>
        <begin position="85"/>
        <end position="97"/>
    </location>
</feature>
<sequence>MVAYGQAAGGRSWASAAAGGKAKGSWRYWVCSSGVCREWNWCSLWKCRGCDRVAPPWVKAAQPPAAAAGQEPPVADAEGFVVQPRGRKARRQAKRTAARAASAGAASQAGVGEASSGQQSAVEQHRLEVKRIEDFLAAPGGSIDEGCLQSLRAAIDRERRLPRQGRAKEQALLKAEEAHAAAIGEREAAIAREAACAEAVEECRAALEAHREDQRAAEARQAKEVGAAFVGTDLLGMVHGLIQQVEALPQGFAAGNGEAAFAEVAKQIAAVRRTRPSAAKQRAEERRTERGPQPSRWLGTWPTLGQPSSTTSRWLLLLVAMLMLVGVGFDVDSAGQWSVDSRRVRRRLSEQAAGERVGESIDGRSAAKVPSDKRNGSLGPGHEAVATGQPGPNATSGGVAILVRAGPQAEESACQLPAALRHRLIGVEVTAPSGLRLLALAGYFQHSLGPRGINLDLFSSVSDLVAFSLDLPWVLQAGFNMEPEPLQELGWPAAVRGQHVYDWFVASSDLATCTVSCATTLNDFGLHPHSPVLLRLQDARCDALVEVPSRPARFPEVEVKGVCSREDAVVQAFTVGKRGKVSQKDVAWSWAQGSCPTSLSAAFGEWIEAAEGTLTGIHEIAPGDLPRYLGRAAGPKTRRMPFSARLRAEQASRWHPTHSWWYEQQAAARAKLLDEATQGEACLRSAPLPGASDVKWGDLAFHAGVKGCPTGIAKLQSWLLASQRRDAAEGAAAWRSWAQTAVEKGGRLARRFSKAAPAPLVRDADTGRPLVGMDAVDQLTRTWQRLWLQEGFSSGVGAHQWDVGSWTLPPITLEALQQACQRYGPSVGLGCDNLHPRQLLLLPVALQLRLIDILTAFEDEPSSIRGQVTLMVFILKADGGTKPIALLPLALRLWSRLRKPRCARWGSDHSFSFFWGRDGSDCERAGWIHNCFAGFAMASPHFEVASLFLDIRKFYEHVRHDVLWTSAQRFGFNLKLLRGPLAIYQAPRIVLAGGMASAPFEASGAVLAGCACATAVAKLPLLGGLLAAGAHRPLATLRNLVDDVSLQAVGSARLVVDQLAGASGEVLRHLRAHHLPLNEGKSVFLASSAQVADGLVASWAALGFEVKRGSQARNSGTDANVTRRGVHEGGARAVGGLPRARRLRILGSAGAAVVHIHRAGPTAAMLWGRTVTGVPDGELHSWRLAAARSAGKLPNGASLGLRLTAIEVQRSTDLDLSPALVRAAVQVAASLLQTGEVPLRMFATCLEEAERRHGSARVPWVNCKNPVDALALSLLRVGWRLSAGHFLHADDGHTLDMLIMGPRELGLLAAADALGQVIGPRGRFSSGEKAAVVSHVSNAHWPQTRLFAAGERGRPRCCACGEVRGSLWHRLFECQALAAERRDSVPARLHRCATRVRQRGEEAGGCFSRCWLPQPPQTAWRSDAMAVMWVNRPADGLLGGRLFLDGSALDPEFECIRRAGSSIVQRDEFGNLEAAVYSTVRLDLCPFQTAKDGEDSAVCMLSRYLGPSIIEINIDCASTVSCLKLGKKYATAANKPNAHLWSAVYASLDVDSLIVNKVAAHCTDIDVREGRISEFQLPGNGHADRLAKAGAALHRVSAAARREFFGAMEVVRELPSWIEQASIVWQDRGSKDCEGLPEGDERRTAVTFAVPLEECADGPRAAPANGLGAPPAAVGARGEQAGGRPAAVGAWAPAARDGGVALGALVFAVAGHALACARCGEDGDQQEIIARTRCGAYARLGARPGPQPTLRERCPGSTGLPRSLRDQKSRWGRGLHPGGTPHARDARRKGAEAPRLRKEAEVPLGARVRFLQRLGVQPDAPAGVEGNASAADAARGGAGAAASSSSELPAGAGVAAAGAGSRQAWLDAYGLDEESLLSWAEEAGEEEAQR</sequence>
<name>A0ABN9Y7V3_9DINO</name>
<accession>A0ABN9Y7V3</accession>
<keyword evidence="2" id="KW-0863">Zinc-finger</keyword>
<evidence type="ECO:0000313" key="6">
    <source>
        <dbReference type="EMBL" id="CAK0908692.1"/>
    </source>
</evidence>
<evidence type="ECO:0000256" key="4">
    <source>
        <dbReference type="SAM" id="MobiDB-lite"/>
    </source>
</evidence>
<feature type="compositionally biased region" description="Basic and acidic residues" evidence="4">
    <location>
        <begin position="281"/>
        <end position="290"/>
    </location>
</feature>
<feature type="compositionally biased region" description="Low complexity" evidence="4">
    <location>
        <begin position="98"/>
        <end position="121"/>
    </location>
</feature>
<comment type="caution">
    <text evidence="6">The sequence shown here is derived from an EMBL/GenBank/DDBJ whole genome shotgun (WGS) entry which is preliminary data.</text>
</comment>